<dbReference type="SUPFAM" id="SSF47454">
    <property type="entry name" value="A DNA-binding domain in eukaryotic transcription factors"/>
    <property type="match status" value="1"/>
</dbReference>
<dbReference type="RefSeq" id="XP_013775835.1">
    <property type="nucleotide sequence ID" value="XM_013920381.1"/>
</dbReference>
<evidence type="ECO:0000256" key="1">
    <source>
        <dbReference type="ARBA" id="ARBA00023015"/>
    </source>
</evidence>
<keyword evidence="3" id="KW-0010">Activator</keyword>
<gene>
    <name evidence="9" type="primary">LOC106460656</name>
</gene>
<protein>
    <submittedName>
        <fullName evidence="9">Segmentation protein cap'n'collar-like</fullName>
    </submittedName>
</protein>
<organism evidence="8 9">
    <name type="scientific">Limulus polyphemus</name>
    <name type="common">Atlantic horseshoe crab</name>
    <dbReference type="NCBI Taxonomy" id="6850"/>
    <lineage>
        <taxon>Eukaryota</taxon>
        <taxon>Metazoa</taxon>
        <taxon>Ecdysozoa</taxon>
        <taxon>Arthropoda</taxon>
        <taxon>Chelicerata</taxon>
        <taxon>Merostomata</taxon>
        <taxon>Xiphosura</taxon>
        <taxon>Limulidae</taxon>
        <taxon>Limulus</taxon>
    </lineage>
</organism>
<evidence type="ECO:0000313" key="8">
    <source>
        <dbReference type="Proteomes" id="UP000694941"/>
    </source>
</evidence>
<reference evidence="9" key="1">
    <citation type="submission" date="2025-08" db="UniProtKB">
        <authorList>
            <consortium name="RefSeq"/>
        </authorList>
    </citation>
    <scope>IDENTIFICATION</scope>
    <source>
        <tissue evidence="9">Muscle</tissue>
    </source>
</reference>
<evidence type="ECO:0000256" key="5">
    <source>
        <dbReference type="ARBA" id="ARBA00023242"/>
    </source>
</evidence>
<keyword evidence="2" id="KW-0238">DNA-binding</keyword>
<proteinExistence type="predicted"/>
<feature type="domain" description="BZIP" evidence="7">
    <location>
        <begin position="421"/>
        <end position="466"/>
    </location>
</feature>
<feature type="coiled-coil region" evidence="6">
    <location>
        <begin position="439"/>
        <end position="469"/>
    </location>
</feature>
<keyword evidence="5" id="KW-0539">Nucleus</keyword>
<dbReference type="SMART" id="SM00338">
    <property type="entry name" value="BRLZ"/>
    <property type="match status" value="1"/>
</dbReference>
<evidence type="ECO:0000259" key="7">
    <source>
        <dbReference type="PROSITE" id="PS50217"/>
    </source>
</evidence>
<evidence type="ECO:0000256" key="3">
    <source>
        <dbReference type="ARBA" id="ARBA00023159"/>
    </source>
</evidence>
<dbReference type="InterPro" id="IPR008917">
    <property type="entry name" value="TF_DNA-bd_sf"/>
</dbReference>
<name>A0ABM1B6K5_LIMPO</name>
<dbReference type="InterPro" id="IPR047167">
    <property type="entry name" value="NFE2-like"/>
</dbReference>
<sequence>MYPNIEDCQRDFTSTFSLLPMNIADQPSCTTVALPSVVNQNYYSQCNSSLAGRFHGTQVSANDHYSEALVQNPTLNSPSPDLVNFTYSSLSNGESTNVGSAVAASLATLTNDPEAIGDGTMEVTYGPEFSEFFYSTNTSMPFASNQAEYFLTDLLADDDLQLISMPPSTEYHGYHTQLKTSEEKAEIGNNSAVSSMRMNRVPSISDAEWLDSSSDTSSYHDDQQASFHKELNTYLPATPDLNRIPLSGNTSKLYHPPIAQKKYKLFGHRLQNIQNGGSGNDFGNLTPAETPIKNLHYLSGNDPAGVTYPYPPTGGVEISDHNSQTYCGINLCSTMKGSFPNSFHHIDNEYLPLQGISCSHKPIMRDKVKGITKEHNQRTKDEKCARILKLPISVSEIINLPIDEFNEMISKYELTESQLTLIRDIRRRGKNKVAAQNCRKRKLDQIITLQKEMDALHAEKLQLEAEQQNKLNYQQMVQAKYTQLYEYIMNKSTVPCGQHSHLDCASTNSLEIDLFPICTNNTEIDKSTMDHEEVQDHQKSNKNRSVS</sequence>
<dbReference type="PANTHER" id="PTHR24411:SF55">
    <property type="entry name" value="SEGMENTATION PROTEIN CAP'N'COLLAR"/>
    <property type="match status" value="1"/>
</dbReference>
<evidence type="ECO:0000256" key="6">
    <source>
        <dbReference type="SAM" id="Coils"/>
    </source>
</evidence>
<keyword evidence="6" id="KW-0175">Coiled coil</keyword>
<keyword evidence="1" id="KW-0805">Transcription regulation</keyword>
<dbReference type="PANTHER" id="PTHR24411">
    <property type="entry name" value="NUCLEAR FACTOR ERYTHROID 2-RELATED FACTOR"/>
    <property type="match status" value="1"/>
</dbReference>
<dbReference type="Proteomes" id="UP000694941">
    <property type="component" value="Unplaced"/>
</dbReference>
<dbReference type="PROSITE" id="PS00036">
    <property type="entry name" value="BZIP_BASIC"/>
    <property type="match status" value="1"/>
</dbReference>
<dbReference type="Pfam" id="PF03131">
    <property type="entry name" value="bZIP_Maf"/>
    <property type="match status" value="1"/>
</dbReference>
<dbReference type="PROSITE" id="PS50217">
    <property type="entry name" value="BZIP"/>
    <property type="match status" value="1"/>
</dbReference>
<accession>A0ABM1B6K5</accession>
<evidence type="ECO:0000313" key="9">
    <source>
        <dbReference type="RefSeq" id="XP_013775835.1"/>
    </source>
</evidence>
<evidence type="ECO:0000256" key="4">
    <source>
        <dbReference type="ARBA" id="ARBA00023163"/>
    </source>
</evidence>
<evidence type="ECO:0000256" key="2">
    <source>
        <dbReference type="ARBA" id="ARBA00023125"/>
    </source>
</evidence>
<dbReference type="GeneID" id="106460656"/>
<dbReference type="Gene3D" id="1.10.880.10">
    <property type="entry name" value="Transcription factor, Skn-1-like, DNA-binding domain"/>
    <property type="match status" value="1"/>
</dbReference>
<dbReference type="InterPro" id="IPR004826">
    <property type="entry name" value="bZIP_Maf"/>
</dbReference>
<dbReference type="InterPro" id="IPR004827">
    <property type="entry name" value="bZIP"/>
</dbReference>
<keyword evidence="8" id="KW-1185">Reference proteome</keyword>
<keyword evidence="4" id="KW-0804">Transcription</keyword>
<dbReference type="CDD" id="cd14698">
    <property type="entry name" value="bZIP_CNC"/>
    <property type="match status" value="1"/>
</dbReference>